<dbReference type="RefSeq" id="WP_087839064.1">
    <property type="nucleotide sequence ID" value="NZ_BAAAEN010000010.1"/>
</dbReference>
<evidence type="ECO:0000259" key="2">
    <source>
        <dbReference type="Pfam" id="PF16220"/>
    </source>
</evidence>
<feature type="domain" description="FecR N-terminal" evidence="2">
    <location>
        <begin position="24"/>
        <end position="63"/>
    </location>
</feature>
<gene>
    <name evidence="3" type="ORF">GCM10009097_28740</name>
</gene>
<dbReference type="InterPro" id="IPR032623">
    <property type="entry name" value="FecR_N"/>
</dbReference>
<evidence type="ECO:0000259" key="1">
    <source>
        <dbReference type="Pfam" id="PF04773"/>
    </source>
</evidence>
<dbReference type="EMBL" id="BAAAEN010000010">
    <property type="protein sequence ID" value="GAA0509863.1"/>
    <property type="molecule type" value="Genomic_DNA"/>
</dbReference>
<dbReference type="InterPro" id="IPR006860">
    <property type="entry name" value="FecR"/>
</dbReference>
<sequence length="369" mass="39921">MKPNDADLRELDGYVQTQDEVELQAALWVSRGKDGMDEASASRLQAWLAADPAHVEAYRAMEESSQRVSALPEHAIESIRTGLNRRGPPAAMAGAGTARRSRPSLSARLVPRLGWAWPWAATAVATVVLMAGWAGLEHWRSEPVFTGDYVTARGQRLDVELPDGSMLQLDTATRVQVHLYRHRRDAKLLDGQAMFAVSADPTRPFDVAAGAARVTVVGTRFSVRYTHDGLDAGKAIVAVESGQVRVTGVPRQEERKTAAGDRVELHAGQSVTANEAGRLEAIVDLPVQAVGAWRADRVTFGDTPLALALAEFERYADTGLVVRDPAVADLRLGGSFDLRQAGAFAQALPRLLPVRLERRGGTTEIVGLR</sequence>
<dbReference type="PANTHER" id="PTHR30273:SF2">
    <property type="entry name" value="PROTEIN FECR"/>
    <property type="match status" value="1"/>
</dbReference>
<evidence type="ECO:0000313" key="3">
    <source>
        <dbReference type="EMBL" id="GAA0509863.1"/>
    </source>
</evidence>
<name>A0ABN1C1J2_9BURK</name>
<feature type="domain" description="FecR protein" evidence="1">
    <location>
        <begin position="148"/>
        <end position="245"/>
    </location>
</feature>
<dbReference type="Gene3D" id="2.60.120.1440">
    <property type="match status" value="1"/>
</dbReference>
<evidence type="ECO:0000313" key="4">
    <source>
        <dbReference type="Proteomes" id="UP001501706"/>
    </source>
</evidence>
<organism evidence="3 4">
    <name type="scientific">Pigmentiphaga daeguensis</name>
    <dbReference type="NCBI Taxonomy" id="414049"/>
    <lineage>
        <taxon>Bacteria</taxon>
        <taxon>Pseudomonadati</taxon>
        <taxon>Pseudomonadota</taxon>
        <taxon>Betaproteobacteria</taxon>
        <taxon>Burkholderiales</taxon>
        <taxon>Alcaligenaceae</taxon>
        <taxon>Pigmentiphaga</taxon>
    </lineage>
</organism>
<dbReference type="PANTHER" id="PTHR30273">
    <property type="entry name" value="PERIPLASMIC SIGNAL SENSOR AND SIGMA FACTOR ACTIVATOR FECR-RELATED"/>
    <property type="match status" value="1"/>
</dbReference>
<reference evidence="3 4" key="1">
    <citation type="journal article" date="2019" name="Int. J. Syst. Evol. Microbiol.">
        <title>The Global Catalogue of Microorganisms (GCM) 10K type strain sequencing project: providing services to taxonomists for standard genome sequencing and annotation.</title>
        <authorList>
            <consortium name="The Broad Institute Genomics Platform"/>
            <consortium name="The Broad Institute Genome Sequencing Center for Infectious Disease"/>
            <person name="Wu L."/>
            <person name="Ma J."/>
        </authorList>
    </citation>
    <scope>NUCLEOTIDE SEQUENCE [LARGE SCALE GENOMIC DNA]</scope>
    <source>
        <strain evidence="3 4">JCM 14330</strain>
    </source>
</reference>
<accession>A0ABN1C1J2</accession>
<protein>
    <recommendedName>
        <fullName evidence="5">FecR family protein</fullName>
    </recommendedName>
</protein>
<dbReference type="PIRSF" id="PIRSF018266">
    <property type="entry name" value="FecR"/>
    <property type="match status" value="1"/>
</dbReference>
<dbReference type="Pfam" id="PF04773">
    <property type="entry name" value="FecR"/>
    <property type="match status" value="1"/>
</dbReference>
<dbReference type="Pfam" id="PF16220">
    <property type="entry name" value="DUF4880"/>
    <property type="match status" value="1"/>
</dbReference>
<proteinExistence type="predicted"/>
<dbReference type="Proteomes" id="UP001501706">
    <property type="component" value="Unassembled WGS sequence"/>
</dbReference>
<evidence type="ECO:0008006" key="5">
    <source>
        <dbReference type="Google" id="ProtNLM"/>
    </source>
</evidence>
<keyword evidence="4" id="KW-1185">Reference proteome</keyword>
<dbReference type="InterPro" id="IPR012373">
    <property type="entry name" value="Ferrdict_sens_TM"/>
</dbReference>
<comment type="caution">
    <text evidence="3">The sequence shown here is derived from an EMBL/GenBank/DDBJ whole genome shotgun (WGS) entry which is preliminary data.</text>
</comment>